<feature type="signal peptide" evidence="1">
    <location>
        <begin position="1"/>
        <end position="21"/>
    </location>
</feature>
<name>A0AAQ4J662_STRGN</name>
<dbReference type="Proteomes" id="UP000033658">
    <property type="component" value="Unassembled WGS sequence"/>
</dbReference>
<dbReference type="RefSeq" id="WP_008808251.1">
    <property type="nucleotide sequence ID" value="NZ_CABEIB010000003.1"/>
</dbReference>
<dbReference type="PROSITE" id="PS51257">
    <property type="entry name" value="PROKAR_LIPOPROTEIN"/>
    <property type="match status" value="1"/>
</dbReference>
<evidence type="ECO:0000313" key="2">
    <source>
        <dbReference type="EMBL" id="KJQ56464.1"/>
    </source>
</evidence>
<reference evidence="3" key="2">
    <citation type="submission" date="2021-07" db="EMBL/GenBank/DDBJ databases">
        <title>Occurrence of streptococci in the human mouth that bind to a non-human glycan.</title>
        <authorList>
            <person name="Cross B."/>
            <person name="Thamadilok S."/>
            <person name="Bensing B."/>
            <person name="Sasmal A."/>
            <person name="Khedri Z."/>
            <person name="Deng L."/>
            <person name="Yu H."/>
            <person name="Mehta A."/>
            <person name="Aluvathingal J."/>
            <person name="Nadendla S."/>
            <person name="Vickerman M."/>
            <person name="Chen X."/>
            <person name="Dewhirst F."/>
            <person name="Gill A."/>
            <person name="Lettrichova I."/>
            <person name="Diaz S."/>
            <person name="Gill S."/>
            <person name="Tettelin H."/>
            <person name="Iverson T."/>
            <person name="Sullam P."/>
            <person name="Varki A."/>
            <person name="Ruhl S."/>
        </authorList>
    </citation>
    <scope>NUCLEOTIDE SEQUENCE</scope>
    <source>
        <strain evidence="3">SK9</strain>
    </source>
</reference>
<gene>
    <name evidence="3" type="ORF">K1I74_01175</name>
    <name evidence="2" type="ORF">TZ86_01800</name>
</gene>
<protein>
    <submittedName>
        <fullName evidence="3">Glycosyltransferase</fullName>
    </submittedName>
</protein>
<evidence type="ECO:0000313" key="4">
    <source>
        <dbReference type="Proteomes" id="UP000033658"/>
    </source>
</evidence>
<evidence type="ECO:0000256" key="1">
    <source>
        <dbReference type="SAM" id="SignalP"/>
    </source>
</evidence>
<dbReference type="Proteomes" id="UP000826921">
    <property type="component" value="Unassembled WGS sequence"/>
</dbReference>
<comment type="caution">
    <text evidence="2">The sequence shown here is derived from an EMBL/GenBank/DDBJ whole genome shotgun (WGS) entry which is preliminary data.</text>
</comment>
<organism evidence="2 4">
    <name type="scientific">Streptococcus gordonii</name>
    <dbReference type="NCBI Taxonomy" id="1302"/>
    <lineage>
        <taxon>Bacteria</taxon>
        <taxon>Bacillati</taxon>
        <taxon>Bacillota</taxon>
        <taxon>Bacilli</taxon>
        <taxon>Lactobacillales</taxon>
        <taxon>Streptococcaceae</taxon>
        <taxon>Streptococcus</taxon>
    </lineage>
</organism>
<feature type="chain" id="PRO_5043286039" evidence="1">
    <location>
        <begin position="22"/>
        <end position="135"/>
    </location>
</feature>
<dbReference type="AlphaFoldDB" id="A0AAQ4J662"/>
<dbReference type="GeneID" id="93788582"/>
<dbReference type="EMBL" id="JAHZQA010000001">
    <property type="protein sequence ID" value="MBZ2126671.1"/>
    <property type="molecule type" value="Genomic_DNA"/>
</dbReference>
<keyword evidence="1" id="KW-0732">Signal</keyword>
<evidence type="ECO:0000313" key="3">
    <source>
        <dbReference type="EMBL" id="MBZ2126671.1"/>
    </source>
</evidence>
<reference evidence="2 4" key="1">
    <citation type="submission" date="2015-02" db="EMBL/GenBank/DDBJ databases">
        <title>Evolution of amylase-binding proteins of oral streptococcal species.</title>
        <authorList>
            <person name="Haase E.M."/>
        </authorList>
    </citation>
    <scope>NUCLEOTIDE SEQUENCE [LARGE SCALE GENOMIC DNA]</scope>
    <source>
        <strain evidence="2 4">G9B</strain>
    </source>
</reference>
<sequence>MKKHKWSLLLLSLLIPLFILAGCNSKQNLKGKWNVQDSNHEYTTVTFTDKKVSVNGQEAEYKQVEVGFKNNVQYIVIEMEGKKYSIIFPDADKNIAVLLQPTSEDNYLEGTMILAMNRKEKPNYDKYAKNYIREK</sequence>
<proteinExistence type="predicted"/>
<dbReference type="EMBL" id="JYGL01000002">
    <property type="protein sequence ID" value="KJQ56464.1"/>
    <property type="molecule type" value="Genomic_DNA"/>
</dbReference>
<accession>A0AAQ4J662</accession>